<reference evidence="4" key="2">
    <citation type="journal article" date="2009" name="Appl. Environ. Microbiol.">
        <title>Complete genome sequence of the chemolithoautotrophic marine magnetotactic coccus strain MC-1.</title>
        <authorList>
            <person name="Schubbe S."/>
            <person name="Williams T.J."/>
            <person name="Xie G."/>
            <person name="Kiss H.E."/>
            <person name="Brettin T.S."/>
            <person name="Martinez D."/>
            <person name="Ross C.A."/>
            <person name="Schuler D."/>
            <person name="Cox B.L."/>
            <person name="Nealson K.H."/>
            <person name="Bazylinski D.A."/>
        </authorList>
    </citation>
    <scope>NUCLEOTIDE SEQUENCE [LARGE SCALE GENOMIC DNA]</scope>
    <source>
        <strain evidence="4">ATCC BAA-1437 / JCM 17883 / MC-1</strain>
    </source>
</reference>
<dbReference type="OrthoDB" id="7819637at2"/>
<dbReference type="KEGG" id="mgm:Mmc1_2923"/>
<dbReference type="EMBL" id="CP000471">
    <property type="protein sequence ID" value="ABK45267.1"/>
    <property type="molecule type" value="Genomic_DNA"/>
</dbReference>
<evidence type="ECO:0000313" key="2">
    <source>
        <dbReference type="EMBL" id="ABK45267.1"/>
    </source>
</evidence>
<protein>
    <submittedName>
        <fullName evidence="2">Uncharacterized protein</fullName>
    </submittedName>
</protein>
<reference evidence="2" key="1">
    <citation type="submission" date="2006-09" db="EMBL/GenBank/DDBJ databases">
        <title>Complete sequence of Magnetococcus sp. MC-1.</title>
        <authorList>
            <consortium name="US DOE Joint Genome Institute"/>
            <person name="Copeland A."/>
            <person name="Lucas S."/>
            <person name="Lapidus A."/>
            <person name="Barry K."/>
            <person name="Detter J.C."/>
            <person name="Glavina del Rio T."/>
            <person name="Hammon N."/>
            <person name="Israni S."/>
            <person name="Dalin E."/>
            <person name="Tice H."/>
            <person name="Pitluck S."/>
            <person name="Kiss H."/>
            <person name="Goodwin L.A."/>
            <person name="Brettin T."/>
            <person name="Bruce D."/>
            <person name="Han C."/>
            <person name="Tapia R."/>
            <person name="Gilna P."/>
            <person name="Schmutz J."/>
            <person name="Larimer F."/>
            <person name="Land M."/>
            <person name="Hauser L."/>
            <person name="Kyrpides N."/>
            <person name="Mikhailova N."/>
            <person name="Richardson P."/>
        </authorList>
    </citation>
    <scope>NUCLEOTIDE SEQUENCE [LARGE SCALE GENOMIC DNA]</scope>
    <source>
        <strain evidence="2">MC-1</strain>
    </source>
</reference>
<evidence type="ECO:0000313" key="3">
    <source>
        <dbReference type="EMBL" id="ABK45414.1"/>
    </source>
</evidence>
<dbReference type="AlphaFoldDB" id="A0LBC4"/>
<name>A0LBC4_MAGMM</name>
<dbReference type="HOGENOM" id="CLU_1159969_0_0_5"/>
<organism evidence="2 4">
    <name type="scientific">Magnetococcus marinus (strain ATCC BAA-1437 / JCM 17883 / MC-1)</name>
    <dbReference type="NCBI Taxonomy" id="156889"/>
    <lineage>
        <taxon>Bacteria</taxon>
        <taxon>Pseudomonadati</taxon>
        <taxon>Pseudomonadota</taxon>
        <taxon>Magnetococcia</taxon>
        <taxon>Magnetococcales</taxon>
        <taxon>Magnetococcaceae</taxon>
        <taxon>Magnetococcus</taxon>
    </lineage>
</organism>
<gene>
    <name evidence="2" type="ordered locus">Mmc1_2774</name>
    <name evidence="3" type="ordered locus">Mmc1_2923</name>
</gene>
<dbReference type="Proteomes" id="UP000002586">
    <property type="component" value="Chromosome"/>
</dbReference>
<dbReference type="EMBL" id="CP000471">
    <property type="protein sequence ID" value="ABK45414.1"/>
    <property type="molecule type" value="Genomic_DNA"/>
</dbReference>
<evidence type="ECO:0000256" key="1">
    <source>
        <dbReference type="SAM" id="MobiDB-lite"/>
    </source>
</evidence>
<dbReference type="RefSeq" id="WP_011714350.1">
    <property type="nucleotide sequence ID" value="NC_008576.1"/>
</dbReference>
<sequence>MALPPKQYYTIKEVVERWDCSENDLLSYGMEGILELSFWVPYCHVDIMDSEEGANGERFSYPIETRFVSGLLPLLPRDIGIIWSYGEAGVTYLPDTDDGYSRRIKHFSVPGMECEVDTPFPVNRDDIKLSGVAVHRFEAVYMQEQVSEGIPQEVNDEPSLPSHPQEAKDPFSGRHGQSTRHRERIRALAAYIWRENPQKPSHEIYRNDGVKAVACEGVGYSDRTLRRWLSDVAPEGVAI</sequence>
<proteinExistence type="predicted"/>
<feature type="region of interest" description="Disordered" evidence="1">
    <location>
        <begin position="152"/>
        <end position="181"/>
    </location>
</feature>
<keyword evidence="4" id="KW-1185">Reference proteome</keyword>
<evidence type="ECO:0000313" key="4">
    <source>
        <dbReference type="Proteomes" id="UP000002586"/>
    </source>
</evidence>
<accession>A0LBC4</accession>
<dbReference type="KEGG" id="mgm:Mmc1_2774"/>
<reference evidence="2 4" key="3">
    <citation type="journal article" date="2012" name="Int. J. Syst. Evol. Microbiol.">
        <title>Magnetococcus marinus gen. nov., sp. nov., a marine, magnetotactic bacterium that represents a novel lineage (Magnetococcaceae fam. nov.; Magnetococcales ord. nov.) at the base of the Alphaproteobacteria.</title>
        <authorList>
            <person name="Bazylinski D.A."/>
            <person name="Williams T.J."/>
            <person name="Lefevre C.T."/>
            <person name="Berg R.J."/>
            <person name="Zhang C.L."/>
            <person name="Bowser S.S."/>
            <person name="Dean A.J."/>
            <person name="Beveridge T.J."/>
        </authorList>
    </citation>
    <scope>NUCLEOTIDE SEQUENCE [LARGE SCALE GENOMIC DNA]</scope>
    <source>
        <strain evidence="4">ATCC BAA-1437 / JCM 17883 / MC-1</strain>
        <strain evidence="2">MC-1</strain>
    </source>
</reference>